<accession>A0A059ZUD8</accession>
<dbReference type="KEGG" id="acz:Acaty_c1215"/>
<name>A0A059ZUD8_ACICK</name>
<proteinExistence type="predicted"/>
<feature type="transmembrane region" description="Helical" evidence="1">
    <location>
        <begin position="53"/>
        <end position="79"/>
    </location>
</feature>
<organism evidence="2 3">
    <name type="scientific">Acidithiobacillus caldus (strain ATCC 51756 / DSM 8584 / KU)</name>
    <dbReference type="NCBI Taxonomy" id="637389"/>
    <lineage>
        <taxon>Bacteria</taxon>
        <taxon>Pseudomonadati</taxon>
        <taxon>Pseudomonadota</taxon>
        <taxon>Acidithiobacillia</taxon>
        <taxon>Acidithiobacillales</taxon>
        <taxon>Acidithiobacillaceae</taxon>
        <taxon>Acidithiobacillus</taxon>
    </lineage>
</organism>
<evidence type="ECO:0000313" key="2">
    <source>
        <dbReference type="EMBL" id="AIA55083.1"/>
    </source>
</evidence>
<keyword evidence="1" id="KW-0812">Transmembrane</keyword>
<keyword evidence="1" id="KW-0472">Membrane</keyword>
<dbReference type="AlphaFoldDB" id="A0A059ZUD8"/>
<evidence type="ECO:0000256" key="1">
    <source>
        <dbReference type="SAM" id="Phobius"/>
    </source>
</evidence>
<sequence>MAKKKTPPDENPSDRRALRPAVKGWALTLALAIALAHGPWLAVDAQTLQTLPWWGGLLLATLRFFLLWFCAHILIRIALHLINQWRSE</sequence>
<dbReference type="EMBL" id="CP005986">
    <property type="protein sequence ID" value="AIA55083.1"/>
    <property type="molecule type" value="Genomic_DNA"/>
</dbReference>
<keyword evidence="1" id="KW-1133">Transmembrane helix</keyword>
<gene>
    <name evidence="2" type="ORF">Acaty_c1215</name>
</gene>
<dbReference type="RefSeq" id="WP_004871928.1">
    <property type="nucleotide sequence ID" value="NZ_CP005986.1"/>
</dbReference>
<dbReference type="GeneID" id="92931424"/>
<reference evidence="2 3" key="1">
    <citation type="journal article" date="2009" name="J. Bacteriol.">
        <title>Draft genome sequence of the extremely acidophilic bacterium Acidithiobacillus caldus ATCC 51756 reveals metabolic versatility in the genus Acidithiobacillus.</title>
        <authorList>
            <person name="Valdes J."/>
            <person name="Quatrini R."/>
            <person name="Hallberg K."/>
            <person name="Dopson M."/>
            <person name="Valenzuela P.D."/>
            <person name="Holmes D.S."/>
        </authorList>
    </citation>
    <scope>NUCLEOTIDE SEQUENCE [LARGE SCALE GENOMIC DNA]</scope>
    <source>
        <strain evidence="3">ATCC 51756 / DSM 8584 / KU</strain>
    </source>
</reference>
<dbReference type="Proteomes" id="UP000005522">
    <property type="component" value="Chromosome"/>
</dbReference>
<protein>
    <submittedName>
        <fullName evidence="2">Uncharacterized protein</fullName>
    </submittedName>
</protein>
<evidence type="ECO:0000313" key="3">
    <source>
        <dbReference type="Proteomes" id="UP000005522"/>
    </source>
</evidence>
<dbReference type="HOGENOM" id="CLU_2462037_0_0_6"/>
<feature type="transmembrane region" description="Helical" evidence="1">
    <location>
        <begin position="21"/>
        <end position="41"/>
    </location>
</feature>